<name>I2PX15_9BACT</name>
<gene>
    <name evidence="5" type="ORF">DesU5LDRAFT_0359</name>
</gene>
<protein>
    <submittedName>
        <fullName evidence="5">3-oxoacyl-(Acyl-carrier-protein) synthase III</fullName>
    </submittedName>
</protein>
<dbReference type="EMBL" id="JH600068">
    <property type="protein sequence ID" value="EIG52071.1"/>
    <property type="molecule type" value="Genomic_DNA"/>
</dbReference>
<evidence type="ECO:0000313" key="5">
    <source>
        <dbReference type="EMBL" id="EIG52071.1"/>
    </source>
</evidence>
<keyword evidence="2" id="KW-0012">Acyltransferase</keyword>
<dbReference type="STRING" id="596152.DesU5LDRAFT_0359"/>
<dbReference type="Gene3D" id="3.40.47.10">
    <property type="match status" value="1"/>
</dbReference>
<evidence type="ECO:0000256" key="2">
    <source>
        <dbReference type="ARBA" id="ARBA00023315"/>
    </source>
</evidence>
<dbReference type="OrthoDB" id="9815506at2"/>
<accession>I2PX15</accession>
<feature type="domain" description="Beta-ketoacyl-[acyl-carrier-protein] synthase III N-terminal" evidence="4">
    <location>
        <begin position="154"/>
        <end position="217"/>
    </location>
</feature>
<proteinExistence type="predicted"/>
<dbReference type="GO" id="GO:0006633">
    <property type="term" value="P:fatty acid biosynthetic process"/>
    <property type="evidence" value="ECO:0007669"/>
    <property type="project" value="InterPro"/>
</dbReference>
<dbReference type="PANTHER" id="PTHR34069:SF2">
    <property type="entry name" value="BETA-KETOACYL-[ACYL-CARRIER-PROTEIN] SYNTHASE III"/>
    <property type="match status" value="1"/>
</dbReference>
<dbReference type="Pfam" id="PF08545">
    <property type="entry name" value="ACP_syn_III"/>
    <property type="match status" value="1"/>
</dbReference>
<dbReference type="SUPFAM" id="SSF53901">
    <property type="entry name" value="Thiolase-like"/>
    <property type="match status" value="1"/>
</dbReference>
<dbReference type="AlphaFoldDB" id="I2PX15"/>
<dbReference type="PANTHER" id="PTHR34069">
    <property type="entry name" value="3-OXOACYL-[ACYL-CARRIER-PROTEIN] SYNTHASE 3"/>
    <property type="match status" value="1"/>
</dbReference>
<dbReference type="GO" id="GO:0004315">
    <property type="term" value="F:3-oxoacyl-[acyl-carrier-protein] synthase activity"/>
    <property type="evidence" value="ECO:0007669"/>
    <property type="project" value="InterPro"/>
</dbReference>
<sequence>MNYESDQLRQQATSSLGTYAVRGRLAQDAVRGQTAQVPGLGTYAGPRQGLCVIKGLGGYLPEGVRTNAQLAQTYGVTEDWIYSRTGIRQRRVLPPVWNTSDLAVEAARVALADSGTDPAALTHLLLASCSPDGLVPNTACTLERKLGLRGLMAMDFNVACSGFVYGLYLASAIIRLEPGAVVLLVAAEAMTRLCAPGDRNVNVIFGDGAGAAVISSAGPGEYGGRGDTGGSGLVVDDVLLSSDGTHGYILTADGGGSRAAYDSPDSRVGEAYFLHMQGREVFRHAVAGMTEASLTLLGRNGLTPADVDLFVPHQANGRIIEAVGERLGITPERTMLALENCGNTSAASIPLALEQAREQGRLSPGRRILATSFGAGFTWGAALLRVRADAL</sequence>
<dbReference type="InterPro" id="IPR016039">
    <property type="entry name" value="Thiolase-like"/>
</dbReference>
<organism evidence="5">
    <name type="scientific">Desulfovibrio sp. U5L</name>
    <dbReference type="NCBI Taxonomy" id="596152"/>
    <lineage>
        <taxon>Bacteria</taxon>
        <taxon>Pseudomonadati</taxon>
        <taxon>Thermodesulfobacteriota</taxon>
        <taxon>Desulfovibrionia</taxon>
        <taxon>Desulfovibrionales</taxon>
        <taxon>Desulfovibrionaceae</taxon>
        <taxon>Desulfovibrio</taxon>
    </lineage>
</organism>
<dbReference type="eggNOG" id="COG0332">
    <property type="taxonomic scope" value="Bacteria"/>
</dbReference>
<dbReference type="HOGENOM" id="CLU_039592_3_1_7"/>
<evidence type="ECO:0000259" key="3">
    <source>
        <dbReference type="Pfam" id="PF08541"/>
    </source>
</evidence>
<dbReference type="CDD" id="cd00830">
    <property type="entry name" value="KAS_III"/>
    <property type="match status" value="1"/>
</dbReference>
<evidence type="ECO:0000256" key="1">
    <source>
        <dbReference type="ARBA" id="ARBA00022679"/>
    </source>
</evidence>
<keyword evidence="1" id="KW-0808">Transferase</keyword>
<dbReference type="InterPro" id="IPR013747">
    <property type="entry name" value="ACP_syn_III_C"/>
</dbReference>
<dbReference type="NCBIfam" id="NF006829">
    <property type="entry name" value="PRK09352.1"/>
    <property type="match status" value="1"/>
</dbReference>
<evidence type="ECO:0000259" key="4">
    <source>
        <dbReference type="Pfam" id="PF08545"/>
    </source>
</evidence>
<dbReference type="InterPro" id="IPR013751">
    <property type="entry name" value="ACP_syn_III_N"/>
</dbReference>
<reference evidence="5" key="1">
    <citation type="submission" date="2011-11" db="EMBL/GenBank/DDBJ databases">
        <title>Improved High-Quality Draft sequence of Desulfovibrio sp. U5L.</title>
        <authorList>
            <consortium name="US DOE Joint Genome Institute"/>
            <person name="Lucas S."/>
            <person name="Han J."/>
            <person name="Lapidus A."/>
            <person name="Cheng J.-F."/>
            <person name="Goodwin L."/>
            <person name="Pitluck S."/>
            <person name="Peters L."/>
            <person name="Ovchinnikova G."/>
            <person name="Held B."/>
            <person name="Detter J.C."/>
            <person name="Han C."/>
            <person name="Tapia R."/>
            <person name="Land M."/>
            <person name="Hauser L."/>
            <person name="Kyrpides N."/>
            <person name="Ivanova N."/>
            <person name="Pagani I."/>
            <person name="Gabster J."/>
            <person name="Walker C."/>
            <person name="Stolyar S."/>
            <person name="Stahl D."/>
            <person name="Arkin A."/>
            <person name="Dehal P."/>
            <person name="Hazen T."/>
            <person name="Woyke T."/>
        </authorList>
    </citation>
    <scope>NUCLEOTIDE SEQUENCE [LARGE SCALE GENOMIC DNA]</scope>
    <source>
        <strain evidence="5">U5L</strain>
    </source>
</reference>
<feature type="domain" description="Beta-ketoacyl-[acyl-carrier-protein] synthase III C-terminal" evidence="3">
    <location>
        <begin position="298"/>
        <end position="385"/>
    </location>
</feature>
<dbReference type="GO" id="GO:0044550">
    <property type="term" value="P:secondary metabolite biosynthetic process"/>
    <property type="evidence" value="ECO:0007669"/>
    <property type="project" value="TreeGrafter"/>
</dbReference>
<dbReference type="Pfam" id="PF08541">
    <property type="entry name" value="ACP_syn_III_C"/>
    <property type="match status" value="1"/>
</dbReference>